<dbReference type="InterPro" id="IPR020556">
    <property type="entry name" value="Amidase_CS"/>
</dbReference>
<dbReference type="PROSITE" id="PS00571">
    <property type="entry name" value="AMIDASES"/>
    <property type="match status" value="1"/>
</dbReference>
<gene>
    <name evidence="5" type="primary">amdA2</name>
    <name evidence="5" type="ORF">CMASS_09815</name>
</gene>
<evidence type="ECO:0000256" key="1">
    <source>
        <dbReference type="ARBA" id="ARBA00001311"/>
    </source>
</evidence>
<proteinExistence type="inferred from homology"/>
<dbReference type="InterPro" id="IPR023631">
    <property type="entry name" value="Amidase_dom"/>
</dbReference>
<dbReference type="RefSeq" id="WP_022863491.1">
    <property type="nucleotide sequence ID" value="NZ_ATVG01000011.1"/>
</dbReference>
<dbReference type="Gene3D" id="3.90.1300.10">
    <property type="entry name" value="Amidase signature (AS) domain"/>
    <property type="match status" value="1"/>
</dbReference>
<dbReference type="Proteomes" id="UP001220064">
    <property type="component" value="Chromosome"/>
</dbReference>
<evidence type="ECO:0000313" key="5">
    <source>
        <dbReference type="EMBL" id="WCZ33374.1"/>
    </source>
</evidence>
<dbReference type="Pfam" id="PF01425">
    <property type="entry name" value="Amidase"/>
    <property type="match status" value="2"/>
</dbReference>
<protein>
    <recommendedName>
        <fullName evidence="3">amidase</fullName>
        <ecNumber evidence="3">3.5.1.4</ecNumber>
    </recommendedName>
</protein>
<dbReference type="EMBL" id="CP063189">
    <property type="protein sequence ID" value="WCZ33374.1"/>
    <property type="molecule type" value="Genomic_DNA"/>
</dbReference>
<comment type="catalytic activity">
    <reaction evidence="1">
        <text>a monocarboxylic acid amide + H2O = a monocarboxylate + NH4(+)</text>
        <dbReference type="Rhea" id="RHEA:12020"/>
        <dbReference type="ChEBI" id="CHEBI:15377"/>
        <dbReference type="ChEBI" id="CHEBI:28938"/>
        <dbReference type="ChEBI" id="CHEBI:35757"/>
        <dbReference type="ChEBI" id="CHEBI:83628"/>
        <dbReference type="EC" id="3.5.1.4"/>
    </reaction>
</comment>
<sequence length="374" mass="39029">MLLDIATRAPEEHAFTYLLSEPTPSQNPTGRLSGWVLSAKDLHDVAGMPTSMGSVHRTYTPDRSDEFIAALEAEGARFIGKSAAPELGLRVDTEPVGLPHPDNPLWPGCTPGGSSGGAAVQVARGLVRAAHGSDGGGSLRVPAAACGVVAFKPAGADLSVEGFITRSLADSAFLHDLSPTRPRARIGLVTDPLFAPVRVADHMVTAAREVAAALGRAGYTVVDVAPYPQAADTFAAFTALFSSRLKDIDDGSAYSDFIRDMGRGISAAELAAAHTHADTLPARLAAAWGVDAIVTPMLAFDPPPKGTFTRPDPPTSFAQQTEWTPWGSLCNVGRLPAACIPWPVRGRTEPVGVQLAGISLADAQLLGLAQVVHR</sequence>
<keyword evidence="5" id="KW-0378">Hydrolase</keyword>
<dbReference type="PANTHER" id="PTHR11895:SF7">
    <property type="entry name" value="GLUTAMYL-TRNA(GLN) AMIDOTRANSFERASE SUBUNIT A, MITOCHONDRIAL"/>
    <property type="match status" value="1"/>
</dbReference>
<evidence type="ECO:0000256" key="3">
    <source>
        <dbReference type="ARBA" id="ARBA00012922"/>
    </source>
</evidence>
<accession>A0ABY7UBT0</accession>
<dbReference type="InterPro" id="IPR000120">
    <property type="entry name" value="Amidase"/>
</dbReference>
<feature type="domain" description="Amidase" evidence="4">
    <location>
        <begin position="24"/>
        <end position="166"/>
    </location>
</feature>
<comment type="similarity">
    <text evidence="2">Belongs to the amidase family.</text>
</comment>
<evidence type="ECO:0000259" key="4">
    <source>
        <dbReference type="Pfam" id="PF01425"/>
    </source>
</evidence>
<evidence type="ECO:0000313" key="6">
    <source>
        <dbReference type="Proteomes" id="UP001220064"/>
    </source>
</evidence>
<dbReference type="SUPFAM" id="SSF75304">
    <property type="entry name" value="Amidase signature (AS) enzymes"/>
    <property type="match status" value="1"/>
</dbReference>
<reference evidence="5 6" key="1">
    <citation type="submission" date="2020-10" db="EMBL/GenBank/DDBJ databases">
        <title>Complete genome sequence of Corynebacterium massiliense DSM 45435, type strain of Corynebacterium massiliense.</title>
        <authorList>
            <person name="Busche T."/>
            <person name="Kalinowski J."/>
            <person name="Ruckert C."/>
        </authorList>
    </citation>
    <scope>NUCLEOTIDE SEQUENCE [LARGE SCALE GENOMIC DNA]</scope>
    <source>
        <strain evidence="5 6">DSM 45435</strain>
    </source>
</reference>
<keyword evidence="6" id="KW-1185">Reference proteome</keyword>
<organism evidence="5 6">
    <name type="scientific">Corynebacterium massiliense DSM 45435</name>
    <dbReference type="NCBI Taxonomy" id="1121364"/>
    <lineage>
        <taxon>Bacteria</taxon>
        <taxon>Bacillati</taxon>
        <taxon>Actinomycetota</taxon>
        <taxon>Actinomycetes</taxon>
        <taxon>Mycobacteriales</taxon>
        <taxon>Corynebacteriaceae</taxon>
        <taxon>Corynebacterium</taxon>
    </lineage>
</organism>
<dbReference type="PANTHER" id="PTHR11895">
    <property type="entry name" value="TRANSAMIDASE"/>
    <property type="match status" value="1"/>
</dbReference>
<dbReference type="EC" id="3.5.1.4" evidence="3"/>
<dbReference type="GO" id="GO:0004040">
    <property type="term" value="F:amidase activity"/>
    <property type="evidence" value="ECO:0007669"/>
    <property type="project" value="UniProtKB-EC"/>
</dbReference>
<name>A0ABY7UBT0_9CORY</name>
<feature type="domain" description="Amidase" evidence="4">
    <location>
        <begin position="282"/>
        <end position="366"/>
    </location>
</feature>
<evidence type="ECO:0000256" key="2">
    <source>
        <dbReference type="ARBA" id="ARBA00009199"/>
    </source>
</evidence>
<dbReference type="InterPro" id="IPR036928">
    <property type="entry name" value="AS_sf"/>
</dbReference>